<evidence type="ECO:0000313" key="7">
    <source>
        <dbReference type="EMBL" id="CAB4255694.1"/>
    </source>
</evidence>
<keyword evidence="2" id="KW-0472">Membrane</keyword>
<keyword evidence="2" id="KW-0336">GPI-anchor</keyword>
<evidence type="ECO:0000256" key="3">
    <source>
        <dbReference type="ARBA" id="ARBA00022729"/>
    </source>
</evidence>
<name>A0A8H2VHD4_9SACH</name>
<proteinExistence type="predicted"/>
<dbReference type="EMBL" id="CAEFZW010000007">
    <property type="protein sequence ID" value="CAB4255694.1"/>
    <property type="molecule type" value="Genomic_DNA"/>
</dbReference>
<organism evidence="7 8">
    <name type="scientific">Maudiozyma barnettii</name>
    <dbReference type="NCBI Taxonomy" id="61262"/>
    <lineage>
        <taxon>Eukaryota</taxon>
        <taxon>Fungi</taxon>
        <taxon>Dikarya</taxon>
        <taxon>Ascomycota</taxon>
        <taxon>Saccharomycotina</taxon>
        <taxon>Saccharomycetes</taxon>
        <taxon>Saccharomycetales</taxon>
        <taxon>Saccharomycetaceae</taxon>
        <taxon>Maudiozyma</taxon>
    </lineage>
</organism>
<evidence type="ECO:0000313" key="8">
    <source>
        <dbReference type="Proteomes" id="UP000644660"/>
    </source>
</evidence>
<comment type="caution">
    <text evidence="7">The sequence shown here is derived from an EMBL/GenBank/DDBJ whole genome shotgun (WGS) entry which is preliminary data.</text>
</comment>
<dbReference type="GeneID" id="64858752"/>
<keyword evidence="4" id="KW-0325">Glycoprotein</keyword>
<evidence type="ECO:0000256" key="4">
    <source>
        <dbReference type="ARBA" id="ARBA00023180"/>
    </source>
</evidence>
<feature type="chain" id="PRO_5034198938" evidence="6">
    <location>
        <begin position="19"/>
        <end position="174"/>
    </location>
</feature>
<keyword evidence="5" id="KW-0449">Lipoprotein</keyword>
<accession>A0A8H2VHD4</accession>
<evidence type="ECO:0000256" key="2">
    <source>
        <dbReference type="ARBA" id="ARBA00022622"/>
    </source>
</evidence>
<evidence type="ECO:0000256" key="5">
    <source>
        <dbReference type="ARBA" id="ARBA00023288"/>
    </source>
</evidence>
<protein>
    <submittedName>
        <fullName evidence="7">Similar to Saccharomyces cerevisiae YDR134C YDR134C Uncharacterized cell wall protein</fullName>
    </submittedName>
</protein>
<dbReference type="InterPro" id="IPR025928">
    <property type="entry name" value="Flocculin_t3_rpt"/>
</dbReference>
<comment type="subcellular location">
    <subcellularLocation>
        <location evidence="1">Membrane</location>
        <topology evidence="1">Lipid-anchor</topology>
        <topology evidence="1">GPI-anchor</topology>
    </subcellularLocation>
</comment>
<gene>
    <name evidence="7" type="ORF">KABA2_07S02376</name>
</gene>
<evidence type="ECO:0000256" key="6">
    <source>
        <dbReference type="SAM" id="SignalP"/>
    </source>
</evidence>
<evidence type="ECO:0000256" key="1">
    <source>
        <dbReference type="ARBA" id="ARBA00004589"/>
    </source>
</evidence>
<reference evidence="7 8" key="1">
    <citation type="submission" date="2020-05" db="EMBL/GenBank/DDBJ databases">
        <authorList>
            <person name="Casaregola S."/>
            <person name="Devillers H."/>
            <person name="Grondin C."/>
        </authorList>
    </citation>
    <scope>NUCLEOTIDE SEQUENCE [LARGE SCALE GENOMIC DNA]</scope>
    <source>
        <strain evidence="7 8">CLIB 1767</strain>
    </source>
</reference>
<dbReference type="OrthoDB" id="3998251at2759"/>
<dbReference type="AlphaFoldDB" id="A0A8H2VHD4"/>
<keyword evidence="8" id="KW-1185">Reference proteome</keyword>
<dbReference type="Pfam" id="PF13928">
    <property type="entry name" value="Flocculin_t3"/>
    <property type="match status" value="1"/>
</dbReference>
<keyword evidence="3 6" id="KW-0732">Signal</keyword>
<feature type="signal peptide" evidence="6">
    <location>
        <begin position="1"/>
        <end position="18"/>
    </location>
</feature>
<dbReference type="GO" id="GO:0098552">
    <property type="term" value="C:side of membrane"/>
    <property type="evidence" value="ECO:0007669"/>
    <property type="project" value="UniProtKB-KW"/>
</dbReference>
<sequence>MQFSTIASLAAIASVASAASNVTTATATEKTTTLVTITSCEDHVCEETVSPALISTATVTINDIITEYTTWCPIEASESAAENKTKSAVSTAAPVTTTTSIAAHTSVEAKVESTTESESTVTKTVQASKTIKVSSLAVQTVASSTHTVASFTGAANKALPAVGALIAGAAALLI</sequence>
<dbReference type="RefSeq" id="XP_041407538.1">
    <property type="nucleotide sequence ID" value="XM_041551604.1"/>
</dbReference>
<dbReference type="Proteomes" id="UP000644660">
    <property type="component" value="Unassembled WGS sequence"/>
</dbReference>